<proteinExistence type="predicted"/>
<sequence length="568" mass="60450">MSKREGAGGGVVLLVVAGVVLLAGAAYAAAHTIAGDKVPRGTTVAGVDIGGLSPADAEQALREGLADREDRPITVDHDGSSFELVPSDVGLSVDYAGSVAEAGGGDRGWAPGPLWDYWAGGDDVDAVINADGALDTLADQVGTPATDGDIRFRRGEIVVVDPVAGETFDAEAAYDALQDAYLDQEPEIELPVVAVEPEIDEADVQEALDSFANPAMTGPVTLVFGDSPVQLQPRQFARALGMRAEDGELVPDLDDAALIRLVDAGVSEEDAPVDATVALVGGKPKVVPAKPGVTFDPDDVSSAFLDLVTRPEGEREMKVEATVAEPDFTTADAKALGITEKVSSFTTYYPYAEYRNTNIGRAAEIIDGTVLKPGDVFSLNDIVGERTRENGFTEGFIISDGIFKEDLGGGVSQMATTTFNAMFFAGLEDIEHKPHSFYIDRYPVGREATVAWGSVDLRFRNDTDHGVLVHAVVTPSTPSSQGVVTVSMYSTKTWDITTKTSDRYNYRAPATRTLTTADCYPNTGYSGFDVDVWRYFHEPGSDEVVRTEKFHTAYTPSDTVVCKKPKGA</sequence>
<dbReference type="RefSeq" id="WP_224124445.1">
    <property type="nucleotide sequence ID" value="NZ_JAIQZJ010000012.1"/>
</dbReference>
<evidence type="ECO:0000313" key="1">
    <source>
        <dbReference type="EMBL" id="MBZ5740082.1"/>
    </source>
</evidence>
<keyword evidence="2" id="KW-1185">Reference proteome</keyword>
<accession>A0ABS7UHK2</accession>
<dbReference type="Pfam" id="PF04294">
    <property type="entry name" value="VanW"/>
    <property type="match status" value="1"/>
</dbReference>
<reference evidence="1 2" key="1">
    <citation type="submission" date="2021-09" db="EMBL/GenBank/DDBJ databases">
        <title>Whole genome sequence of Nocardioides sp. GBK3QG-3.</title>
        <authorList>
            <person name="Tuo L."/>
        </authorList>
    </citation>
    <scope>NUCLEOTIDE SEQUENCE [LARGE SCALE GENOMIC DNA]</scope>
    <source>
        <strain evidence="1 2">GBK3QG-3</strain>
    </source>
</reference>
<dbReference type="Proteomes" id="UP000780875">
    <property type="component" value="Unassembled WGS sequence"/>
</dbReference>
<protein>
    <submittedName>
        <fullName evidence="1">VanW family protein</fullName>
    </submittedName>
</protein>
<comment type="caution">
    <text evidence="1">The sequence shown here is derived from an EMBL/GenBank/DDBJ whole genome shotgun (WGS) entry which is preliminary data.</text>
</comment>
<organism evidence="1 2">
    <name type="scientific">Nocardioides mangrovi</name>
    <dbReference type="NCBI Taxonomy" id="2874580"/>
    <lineage>
        <taxon>Bacteria</taxon>
        <taxon>Bacillati</taxon>
        <taxon>Actinomycetota</taxon>
        <taxon>Actinomycetes</taxon>
        <taxon>Propionibacteriales</taxon>
        <taxon>Nocardioidaceae</taxon>
        <taxon>Nocardioides</taxon>
    </lineage>
</organism>
<gene>
    <name evidence="1" type="ORF">K8U61_18040</name>
</gene>
<dbReference type="EMBL" id="JAIQZJ010000012">
    <property type="protein sequence ID" value="MBZ5740082.1"/>
    <property type="molecule type" value="Genomic_DNA"/>
</dbReference>
<dbReference type="InterPro" id="IPR052913">
    <property type="entry name" value="Glycopeptide_resist_protein"/>
</dbReference>
<evidence type="ECO:0000313" key="2">
    <source>
        <dbReference type="Proteomes" id="UP000780875"/>
    </source>
</evidence>
<dbReference type="PANTHER" id="PTHR35788:SF1">
    <property type="entry name" value="EXPORTED PROTEIN"/>
    <property type="match status" value="1"/>
</dbReference>
<name>A0ABS7UHK2_9ACTN</name>
<dbReference type="PANTHER" id="PTHR35788">
    <property type="entry name" value="EXPORTED PROTEIN-RELATED"/>
    <property type="match status" value="1"/>
</dbReference>
<dbReference type="InterPro" id="IPR007391">
    <property type="entry name" value="Vancomycin_resist_VanW"/>
</dbReference>